<feature type="domain" description="DHHA1" evidence="7">
    <location>
        <begin position="349"/>
        <end position="446"/>
    </location>
</feature>
<keyword evidence="4" id="KW-0378">Hydrolase</keyword>
<evidence type="ECO:0000313" key="9">
    <source>
        <dbReference type="EMBL" id="HAR55404.1"/>
    </source>
</evidence>
<feature type="domain" description="DDH" evidence="6">
    <location>
        <begin position="73"/>
        <end position="226"/>
    </location>
</feature>
<proteinExistence type="inferred from homology"/>
<evidence type="ECO:0000256" key="4">
    <source>
        <dbReference type="ARBA" id="ARBA00022801"/>
    </source>
</evidence>
<dbReference type="InterPro" id="IPR041122">
    <property type="entry name" value="RecJ_OB"/>
</dbReference>
<dbReference type="Gene3D" id="3.90.1640.30">
    <property type="match status" value="1"/>
</dbReference>
<dbReference type="GO" id="GO:0008409">
    <property type="term" value="F:5'-3' exonuclease activity"/>
    <property type="evidence" value="ECO:0007669"/>
    <property type="project" value="InterPro"/>
</dbReference>
<sequence>MTFKVVKRYPDHFAEQLPADWPATIRQILAHRGVTRPEQLDLRLQGMAHFSQLRGIDAACEAMLEAREHNEAIVICGDFDADGATSTALLMSALPQLGFTKVTYRVPNRMTEGYGLSAAIVEQLAEQQVGLILTVDNGIAAHDAAIRAAELGIKLVITDHHLAPASLPPAAAIVNPNQPGCEFPSKALAGVGVAFYLLAALRARLRETGEQTPNLADFLDLVALGTVADVVPLDKNNRILVQQGLNRIKAGQCRAGIRALIEQSGRDIAKLQASDLGFAIGPRINAAGRLDDISLGIECLLAPSERAQQLAQTLCDLNKQRREIEADMKAEAESIVSQLQLDNQGQLPNVIVLYNEQWHSGVIGIVAGRVKERTHRPVIVFAKESDTHLKGSARSIDGVHIRDLLERVDTQYPDVIERFGGHAMAAGLSLAEAQLNTFQSAVSQAAADWLTDEVVQPVIWSDGQLSDEQLTVEFIQQLERFGPWGQKFPEPIFDGEFRILQQRIVGEKHLKLVVQSPEGGIFDAISFYCDIEQWPNHQCQWVELVYKPQLNHFRGRTSVQLLVEQLRALR</sequence>
<accession>A0A348WLJ2</accession>
<dbReference type="PANTHER" id="PTHR30255:SF2">
    <property type="entry name" value="SINGLE-STRANDED-DNA-SPECIFIC EXONUCLEASE RECJ"/>
    <property type="match status" value="1"/>
</dbReference>
<organism evidence="9 10">
    <name type="scientific">Idiomarina baltica</name>
    <dbReference type="NCBI Taxonomy" id="190892"/>
    <lineage>
        <taxon>Bacteria</taxon>
        <taxon>Pseudomonadati</taxon>
        <taxon>Pseudomonadota</taxon>
        <taxon>Gammaproteobacteria</taxon>
        <taxon>Alteromonadales</taxon>
        <taxon>Idiomarinaceae</taxon>
        <taxon>Idiomarina</taxon>
    </lineage>
</organism>
<evidence type="ECO:0000256" key="2">
    <source>
        <dbReference type="ARBA" id="ARBA00019841"/>
    </source>
</evidence>
<feature type="domain" description="RecJ OB" evidence="8">
    <location>
        <begin position="462"/>
        <end position="564"/>
    </location>
</feature>
<dbReference type="GO" id="GO:0006281">
    <property type="term" value="P:DNA repair"/>
    <property type="evidence" value="ECO:0007669"/>
    <property type="project" value="InterPro"/>
</dbReference>
<gene>
    <name evidence="9" type="primary">recJ</name>
    <name evidence="9" type="ORF">DCR58_01320</name>
</gene>
<evidence type="ECO:0000259" key="7">
    <source>
        <dbReference type="Pfam" id="PF02272"/>
    </source>
</evidence>
<reference evidence="9 10" key="1">
    <citation type="journal article" date="2018" name="Nat. Biotechnol.">
        <title>A standardized bacterial taxonomy based on genome phylogeny substantially revises the tree of life.</title>
        <authorList>
            <person name="Parks D.H."/>
            <person name="Chuvochina M."/>
            <person name="Waite D.W."/>
            <person name="Rinke C."/>
            <person name="Skarshewski A."/>
            <person name="Chaumeil P.A."/>
            <person name="Hugenholtz P."/>
        </authorList>
    </citation>
    <scope>NUCLEOTIDE SEQUENCE [LARGE SCALE GENOMIC DNA]</scope>
    <source>
        <strain evidence="9">UBA9360</strain>
    </source>
</reference>
<keyword evidence="3" id="KW-0540">Nuclease</keyword>
<dbReference type="GO" id="GO:0003676">
    <property type="term" value="F:nucleic acid binding"/>
    <property type="evidence" value="ECO:0007669"/>
    <property type="project" value="InterPro"/>
</dbReference>
<comment type="caution">
    <text evidence="9">The sequence shown here is derived from an EMBL/GenBank/DDBJ whole genome shotgun (WGS) entry which is preliminary data.</text>
</comment>
<dbReference type="InterPro" id="IPR001667">
    <property type="entry name" value="DDH_dom"/>
</dbReference>
<dbReference type="InterPro" id="IPR051673">
    <property type="entry name" value="SSDNA_exonuclease_RecJ"/>
</dbReference>
<protein>
    <recommendedName>
        <fullName evidence="2">Single-stranded-DNA-specific exonuclease RecJ</fullName>
    </recommendedName>
</protein>
<dbReference type="NCBIfam" id="TIGR00644">
    <property type="entry name" value="recJ"/>
    <property type="match status" value="1"/>
</dbReference>
<dbReference type="InterPro" id="IPR038763">
    <property type="entry name" value="DHH_sf"/>
</dbReference>
<comment type="similarity">
    <text evidence="1">Belongs to the RecJ family.</text>
</comment>
<dbReference type="EMBL" id="DMUP01000031">
    <property type="protein sequence ID" value="HAR55404.1"/>
    <property type="molecule type" value="Genomic_DNA"/>
</dbReference>
<dbReference type="Gene3D" id="3.10.310.30">
    <property type="match status" value="1"/>
</dbReference>
<dbReference type="Proteomes" id="UP000262878">
    <property type="component" value="Unassembled WGS sequence"/>
</dbReference>
<dbReference type="AlphaFoldDB" id="A0A348WLJ2"/>
<name>A0A348WLJ2_9GAMM</name>
<dbReference type="GO" id="GO:0006310">
    <property type="term" value="P:DNA recombination"/>
    <property type="evidence" value="ECO:0007669"/>
    <property type="project" value="InterPro"/>
</dbReference>
<dbReference type="Pfam" id="PF02272">
    <property type="entry name" value="DHHA1"/>
    <property type="match status" value="1"/>
</dbReference>
<dbReference type="STRING" id="314276.OS145_07464"/>
<evidence type="ECO:0000256" key="1">
    <source>
        <dbReference type="ARBA" id="ARBA00005915"/>
    </source>
</evidence>
<evidence type="ECO:0000313" key="10">
    <source>
        <dbReference type="Proteomes" id="UP000262878"/>
    </source>
</evidence>
<dbReference type="SUPFAM" id="SSF64182">
    <property type="entry name" value="DHH phosphoesterases"/>
    <property type="match status" value="1"/>
</dbReference>
<keyword evidence="5 9" id="KW-0269">Exonuclease</keyword>
<dbReference type="Pfam" id="PF17768">
    <property type="entry name" value="RecJ_OB"/>
    <property type="match status" value="1"/>
</dbReference>
<evidence type="ECO:0000256" key="3">
    <source>
        <dbReference type="ARBA" id="ARBA00022722"/>
    </source>
</evidence>
<evidence type="ECO:0000259" key="8">
    <source>
        <dbReference type="Pfam" id="PF17768"/>
    </source>
</evidence>
<dbReference type="Pfam" id="PF01368">
    <property type="entry name" value="DHH"/>
    <property type="match status" value="1"/>
</dbReference>
<dbReference type="InterPro" id="IPR003156">
    <property type="entry name" value="DHHA1_dom"/>
</dbReference>
<dbReference type="PANTHER" id="PTHR30255">
    <property type="entry name" value="SINGLE-STRANDED-DNA-SPECIFIC EXONUCLEASE RECJ"/>
    <property type="match status" value="1"/>
</dbReference>
<evidence type="ECO:0000259" key="6">
    <source>
        <dbReference type="Pfam" id="PF01368"/>
    </source>
</evidence>
<dbReference type="InterPro" id="IPR004610">
    <property type="entry name" value="RecJ"/>
</dbReference>
<evidence type="ECO:0000256" key="5">
    <source>
        <dbReference type="ARBA" id="ARBA00022839"/>
    </source>
</evidence>